<dbReference type="Pfam" id="PF00266">
    <property type="entry name" value="Aminotran_5"/>
    <property type="match status" value="1"/>
</dbReference>
<comment type="caution">
    <text evidence="3">The sequence shown here is derived from an EMBL/GenBank/DDBJ whole genome shotgun (WGS) entry which is preliminary data.</text>
</comment>
<dbReference type="Gene3D" id="3.40.640.10">
    <property type="entry name" value="Type I PLP-dependent aspartate aminotransferase-like (Major domain)"/>
    <property type="match status" value="1"/>
</dbReference>
<dbReference type="Proteomes" id="UP000541444">
    <property type="component" value="Unassembled WGS sequence"/>
</dbReference>
<dbReference type="Gene3D" id="3.90.1150.10">
    <property type="entry name" value="Aspartate Aminotransferase, domain 1"/>
    <property type="match status" value="1"/>
</dbReference>
<dbReference type="InterPro" id="IPR000192">
    <property type="entry name" value="Aminotrans_V_dom"/>
</dbReference>
<gene>
    <name evidence="3" type="ORF">GIB67_038946</name>
</gene>
<proteinExistence type="predicted"/>
<name>A0A7J7P8L4_9MAGN</name>
<dbReference type="InterPro" id="IPR015424">
    <property type="entry name" value="PyrdxlP-dep_Trfase"/>
</dbReference>
<evidence type="ECO:0000313" key="3">
    <source>
        <dbReference type="EMBL" id="KAF6175795.1"/>
    </source>
</evidence>
<organism evidence="3 4">
    <name type="scientific">Kingdonia uniflora</name>
    <dbReference type="NCBI Taxonomy" id="39325"/>
    <lineage>
        <taxon>Eukaryota</taxon>
        <taxon>Viridiplantae</taxon>
        <taxon>Streptophyta</taxon>
        <taxon>Embryophyta</taxon>
        <taxon>Tracheophyta</taxon>
        <taxon>Spermatophyta</taxon>
        <taxon>Magnoliopsida</taxon>
        <taxon>Ranunculales</taxon>
        <taxon>Circaeasteraceae</taxon>
        <taxon>Kingdonia</taxon>
    </lineage>
</organism>
<dbReference type="OrthoDB" id="420046at2759"/>
<sequence>MSFKMLNKGDSVADKFAWLRLQVIGGEVEFQTPFGQRALTYADHTATGRSIHYIENYIMKDVLPFYGNTHTRDSYVGQKTTKMVNEATKYIKKCLGGGSKDAIIFCGSGATAAVKRLQEVMAVSVPSTLRDKMLKCLLIEERWVVFVGPYEHHSNLLSWRQSLVEVVEVGLDEQGLVDMESLRLELESYKFSNRPMLGSFSACSNVTGIYSNTRALARLLHEYGAFVCFDFAASGPYVEIDMRSGDIEGYDAIFLAPHKFLGGPGSPGILLMSKALYHLKSCPPSTCGGGTVDYVNGFNEKDTLYNIDVEEREDAGTPMIIQKIRAAMAFWVKECLTYTVIEAREQVYIKTALKRLLPNPNLHVLGNTSVKRQPIISFLVYSTSTTTDPSSKGKPLHGSFVVTLLNDLFGIQARGGCACAGPYGHHLLGVSNDISLAYRNTIEKGYVGVKPGWTRVSFSYYMSKEEFDFILEALEFMAMYAERFLRLYHFNWKTGNWAFRRKSLEENLIGVEFHKFLSLTGHKQTPEISSSEANKGLESENKDAEVISKYTSYLEIAKRIASSLPESTPQRNVPKDIDNNIIYYRI</sequence>
<keyword evidence="1" id="KW-0663">Pyridoxal phosphate</keyword>
<dbReference type="InterPro" id="IPR015421">
    <property type="entry name" value="PyrdxlP-dep_Trfase_major"/>
</dbReference>
<evidence type="ECO:0000259" key="2">
    <source>
        <dbReference type="Pfam" id="PF00266"/>
    </source>
</evidence>
<accession>A0A7J7P8L4</accession>
<evidence type="ECO:0000256" key="1">
    <source>
        <dbReference type="ARBA" id="ARBA00022898"/>
    </source>
</evidence>
<dbReference type="EMBL" id="JACGCM010000142">
    <property type="protein sequence ID" value="KAF6175795.1"/>
    <property type="molecule type" value="Genomic_DNA"/>
</dbReference>
<feature type="domain" description="Aminotransferase class V" evidence="2">
    <location>
        <begin position="41"/>
        <end position="468"/>
    </location>
</feature>
<keyword evidence="4" id="KW-1185">Reference proteome</keyword>
<reference evidence="3 4" key="1">
    <citation type="journal article" date="2020" name="IScience">
        <title>Genome Sequencing of the Endangered Kingdonia uniflora (Circaeasteraceae, Ranunculales) Reveals Potential Mechanisms of Evolutionary Specialization.</title>
        <authorList>
            <person name="Sun Y."/>
            <person name="Deng T."/>
            <person name="Zhang A."/>
            <person name="Moore M.J."/>
            <person name="Landis J.B."/>
            <person name="Lin N."/>
            <person name="Zhang H."/>
            <person name="Zhang X."/>
            <person name="Huang J."/>
            <person name="Zhang X."/>
            <person name="Sun H."/>
            <person name="Wang H."/>
        </authorList>
    </citation>
    <scope>NUCLEOTIDE SEQUENCE [LARGE SCALE GENOMIC DNA]</scope>
    <source>
        <strain evidence="3">TB1705</strain>
        <tissue evidence="3">Leaf</tissue>
    </source>
</reference>
<dbReference type="InterPro" id="IPR015422">
    <property type="entry name" value="PyrdxlP-dep_Trfase_small"/>
</dbReference>
<dbReference type="SUPFAM" id="SSF53383">
    <property type="entry name" value="PLP-dependent transferases"/>
    <property type="match status" value="1"/>
</dbReference>
<dbReference type="AlphaFoldDB" id="A0A7J7P8L4"/>
<evidence type="ECO:0000313" key="4">
    <source>
        <dbReference type="Proteomes" id="UP000541444"/>
    </source>
</evidence>
<dbReference type="PANTHER" id="PTHR43586:SF8">
    <property type="entry name" value="CYSTEINE DESULFURASE 1, CHLOROPLASTIC"/>
    <property type="match status" value="1"/>
</dbReference>
<protein>
    <recommendedName>
        <fullName evidence="2">Aminotransferase class V domain-containing protein</fullName>
    </recommendedName>
</protein>
<dbReference type="PANTHER" id="PTHR43586">
    <property type="entry name" value="CYSTEINE DESULFURASE"/>
    <property type="match status" value="1"/>
</dbReference>